<dbReference type="GO" id="GO:0016787">
    <property type="term" value="F:hydrolase activity"/>
    <property type="evidence" value="ECO:0007669"/>
    <property type="project" value="UniProtKB-KW"/>
</dbReference>
<evidence type="ECO:0000256" key="9">
    <source>
        <dbReference type="ARBA" id="ARBA00022960"/>
    </source>
</evidence>
<comment type="function">
    <text evidence="1">Removes C-terminal D-alanyl residues from sugar-peptide cell wall precursors.</text>
</comment>
<dbReference type="InterPro" id="IPR037167">
    <property type="entry name" value="Peptidase_S11_C_sf"/>
</dbReference>
<dbReference type="RefSeq" id="WP_338779213.1">
    <property type="nucleotide sequence ID" value="NZ_CP147407.1"/>
</dbReference>
<evidence type="ECO:0000256" key="1">
    <source>
        <dbReference type="ARBA" id="ARBA00003217"/>
    </source>
</evidence>
<dbReference type="Gene3D" id="3.40.710.10">
    <property type="entry name" value="DD-peptidase/beta-lactamase superfamily"/>
    <property type="match status" value="1"/>
</dbReference>
<keyword evidence="10" id="KW-0573">Peptidoglycan synthesis</keyword>
<evidence type="ECO:0000256" key="6">
    <source>
        <dbReference type="ARBA" id="ARBA00022670"/>
    </source>
</evidence>
<dbReference type="InterPro" id="IPR015956">
    <property type="entry name" value="Peniciliin-bd_prot_C_sf"/>
</dbReference>
<feature type="chain" id="PRO_5047275210" description="serine-type D-Ala-D-Ala carboxypeptidase" evidence="15">
    <location>
        <begin position="22"/>
        <end position="445"/>
    </location>
</feature>
<dbReference type="EC" id="3.4.16.4" evidence="4"/>
<evidence type="ECO:0000256" key="12">
    <source>
        <dbReference type="ARBA" id="ARBA00034000"/>
    </source>
</evidence>
<feature type="region of interest" description="Disordered" evidence="14">
    <location>
        <begin position="172"/>
        <end position="192"/>
    </location>
</feature>
<dbReference type="InterPro" id="IPR012907">
    <property type="entry name" value="Peptidase_S11_C"/>
</dbReference>
<comment type="catalytic activity">
    <reaction evidence="12">
        <text>Preferential cleavage: (Ac)2-L-Lys-D-Ala-|-D-Ala. Also transpeptidation of peptidyl-alanyl moieties that are N-acyl substituents of D-alanine.</text>
        <dbReference type="EC" id="3.4.16.4"/>
    </reaction>
</comment>
<dbReference type="Pfam" id="PF00768">
    <property type="entry name" value="Peptidase_S11"/>
    <property type="match status" value="1"/>
</dbReference>
<evidence type="ECO:0000256" key="7">
    <source>
        <dbReference type="ARBA" id="ARBA00022729"/>
    </source>
</evidence>
<evidence type="ECO:0000259" key="16">
    <source>
        <dbReference type="SMART" id="SM00936"/>
    </source>
</evidence>
<reference evidence="17 18" key="1">
    <citation type="submission" date="2024-02" db="EMBL/GenBank/DDBJ databases">
        <title>Seven novel Bacillus-like species.</title>
        <authorList>
            <person name="Liu G."/>
        </authorList>
    </citation>
    <scope>NUCLEOTIDE SEQUENCE [LARGE SCALE GENOMIC DNA]</scope>
    <source>
        <strain evidence="17 18">FJAT-52054</strain>
    </source>
</reference>
<keyword evidence="7 15" id="KW-0732">Signal</keyword>
<evidence type="ECO:0000256" key="4">
    <source>
        <dbReference type="ARBA" id="ARBA00012448"/>
    </source>
</evidence>
<feature type="signal peptide" evidence="15">
    <location>
        <begin position="1"/>
        <end position="21"/>
    </location>
</feature>
<dbReference type="SMART" id="SM00936">
    <property type="entry name" value="PBP5_C"/>
    <property type="match status" value="1"/>
</dbReference>
<evidence type="ECO:0000313" key="17">
    <source>
        <dbReference type="EMBL" id="WXB96988.1"/>
    </source>
</evidence>
<gene>
    <name evidence="17" type="ORF">WCV65_00100</name>
</gene>
<evidence type="ECO:0000256" key="13">
    <source>
        <dbReference type="RuleBase" id="RU004016"/>
    </source>
</evidence>
<keyword evidence="11" id="KW-0961">Cell wall biogenesis/degradation</keyword>
<evidence type="ECO:0000256" key="2">
    <source>
        <dbReference type="ARBA" id="ARBA00004752"/>
    </source>
</evidence>
<protein>
    <recommendedName>
        <fullName evidence="4">serine-type D-Ala-D-Ala carboxypeptidase</fullName>
        <ecNumber evidence="4">3.4.16.4</ecNumber>
    </recommendedName>
</protein>
<comment type="similarity">
    <text evidence="3 13">Belongs to the peptidase S11 family.</text>
</comment>
<evidence type="ECO:0000256" key="3">
    <source>
        <dbReference type="ARBA" id="ARBA00007164"/>
    </source>
</evidence>
<dbReference type="Gene3D" id="2.60.410.10">
    <property type="entry name" value="D-Ala-D-Ala carboxypeptidase, C-terminal domain"/>
    <property type="match status" value="1"/>
</dbReference>
<keyword evidence="6" id="KW-0645">Protease</keyword>
<evidence type="ECO:0000256" key="10">
    <source>
        <dbReference type="ARBA" id="ARBA00022984"/>
    </source>
</evidence>
<dbReference type="SUPFAM" id="SSF69189">
    <property type="entry name" value="Penicillin-binding protein associated domain"/>
    <property type="match status" value="1"/>
</dbReference>
<proteinExistence type="inferred from homology"/>
<keyword evidence="8 17" id="KW-0378">Hydrolase</keyword>
<name>A0ABZ2NGS8_9BACI</name>
<evidence type="ECO:0000256" key="14">
    <source>
        <dbReference type="SAM" id="MobiDB-lite"/>
    </source>
</evidence>
<dbReference type="PANTHER" id="PTHR21581:SF11">
    <property type="entry name" value="D-ALANYL-D-ALANINE CARBOXYPEPTIDASE DACA"/>
    <property type="match status" value="1"/>
</dbReference>
<evidence type="ECO:0000256" key="8">
    <source>
        <dbReference type="ARBA" id="ARBA00022801"/>
    </source>
</evidence>
<dbReference type="PRINTS" id="PR00725">
    <property type="entry name" value="DADACBPTASE1"/>
</dbReference>
<comment type="pathway">
    <text evidence="2">Cell wall biogenesis; peptidoglycan biosynthesis.</text>
</comment>
<dbReference type="PANTHER" id="PTHR21581">
    <property type="entry name" value="D-ALANYL-D-ALANINE CARBOXYPEPTIDASE"/>
    <property type="match status" value="1"/>
</dbReference>
<evidence type="ECO:0000256" key="11">
    <source>
        <dbReference type="ARBA" id="ARBA00023316"/>
    </source>
</evidence>
<dbReference type="EMBL" id="CP147407">
    <property type="protein sequence ID" value="WXB96988.1"/>
    <property type="molecule type" value="Genomic_DNA"/>
</dbReference>
<evidence type="ECO:0000256" key="15">
    <source>
        <dbReference type="SAM" id="SignalP"/>
    </source>
</evidence>
<keyword evidence="5" id="KW-0121">Carboxypeptidase</keyword>
<dbReference type="InterPro" id="IPR012338">
    <property type="entry name" value="Beta-lactam/transpept-like"/>
</dbReference>
<keyword evidence="18" id="KW-1185">Reference proteome</keyword>
<keyword evidence="9" id="KW-0133">Cell shape</keyword>
<evidence type="ECO:0000313" key="18">
    <source>
        <dbReference type="Proteomes" id="UP001377337"/>
    </source>
</evidence>
<accession>A0ABZ2NGS8</accession>
<feature type="domain" description="Peptidase S11 D-Ala-D-Ala carboxypeptidase A C-terminal" evidence="16">
    <location>
        <begin position="304"/>
        <end position="414"/>
    </location>
</feature>
<evidence type="ECO:0000256" key="5">
    <source>
        <dbReference type="ARBA" id="ARBA00022645"/>
    </source>
</evidence>
<dbReference type="SUPFAM" id="SSF56601">
    <property type="entry name" value="beta-lactamase/transpeptidase-like"/>
    <property type="match status" value="1"/>
</dbReference>
<dbReference type="Proteomes" id="UP001377337">
    <property type="component" value="Chromosome"/>
</dbReference>
<dbReference type="Pfam" id="PF07943">
    <property type="entry name" value="PBP5_C"/>
    <property type="match status" value="1"/>
</dbReference>
<dbReference type="InterPro" id="IPR018044">
    <property type="entry name" value="Peptidase_S11"/>
</dbReference>
<organism evidence="17 18">
    <name type="scientific">Metabacillus sediminis</name>
    <dbReference type="NCBI Taxonomy" id="3117746"/>
    <lineage>
        <taxon>Bacteria</taxon>
        <taxon>Bacillati</taxon>
        <taxon>Bacillota</taxon>
        <taxon>Bacilli</taxon>
        <taxon>Bacillales</taxon>
        <taxon>Bacillaceae</taxon>
        <taxon>Metabacillus</taxon>
    </lineage>
</organism>
<sequence length="445" mass="48676">MNQKRILAVFMAAAMFLTVLAPMKQVSAAADPISINAKASILVEASSGKILYGNNIDESLPIASMAKIMTEYLVMEAIKDGKVTWEQTYTPNDYTYSISQIRGLSNVPLRKDGSYTVKELYEAMAIYSANGAAIALAEVVAGSETNFVKMMNDKAKELGLTDYHFVNATGLENKDLNGNHPEGTSEDDENKVSARDMAKLASRLIKDYPEILETASIPRKTFKEGTDMPNYNWMLKGLIYEYEGVDGLKTGSTDSAGSSFTATAEKNGMRVITVVMDASDGTGDLKSPRFKETKKLLDFAYNNYSVEELYPAGYQIKGKSSIPVVSGKEKEVGIQTDQPMTVAMKNGEKGNYKAKYMIDKKKLNEKGELAAPFKAKEAVGKMVVDYKGEEKDYGFLTGEAGGEVNVVTKEGVEKANWFVLTMRGIGGFFAGLWDSVVQTVSGWFS</sequence>
<dbReference type="InterPro" id="IPR001967">
    <property type="entry name" value="Peptidase_S11_N"/>
</dbReference>